<feature type="region of interest" description="Disordered" evidence="1">
    <location>
        <begin position="219"/>
        <end position="274"/>
    </location>
</feature>
<dbReference type="InterPro" id="IPR029058">
    <property type="entry name" value="AB_hydrolase_fold"/>
</dbReference>
<keyword evidence="2" id="KW-0378">Hydrolase</keyword>
<dbReference type="EMBL" id="BSBI01000005">
    <property type="protein sequence ID" value="GLF95692.1"/>
    <property type="molecule type" value="Genomic_DNA"/>
</dbReference>
<dbReference type="Proteomes" id="UP001291653">
    <property type="component" value="Unassembled WGS sequence"/>
</dbReference>
<feature type="region of interest" description="Disordered" evidence="1">
    <location>
        <begin position="118"/>
        <end position="140"/>
    </location>
</feature>
<evidence type="ECO:0000313" key="2">
    <source>
        <dbReference type="EMBL" id="GLF95692.1"/>
    </source>
</evidence>
<accession>A0ABQ5NZM9</accession>
<dbReference type="Gene3D" id="3.40.50.1820">
    <property type="entry name" value="alpha/beta hydrolase"/>
    <property type="match status" value="2"/>
</dbReference>
<dbReference type="RefSeq" id="WP_323447732.1">
    <property type="nucleotide sequence ID" value="NZ_BSBI01000005.1"/>
</dbReference>
<sequence length="274" mass="28263">MEGDGVGLSCRDRGGSGTPVVLLHGPAGHAGERDAVARALSPRRVVAAGRRGHGAMPTAAAHPHLVRAPVLVGTDPGGPDPNVQAEIGSWLGSWPAPFPSREAVVAFLGGECGRRALGRPPDWRSAAAAGGPRSDRDAIVGSPAENARHSFWDAWAGVTCPVLAALGQSGIIRPQDSGAMLRRHPGTAAVSVPGTGHDVPLERPDVLRQLRLEFLDEVAAHPAPDGPDHRTPCGPGGRPRTSAGVRQPAASARPRPVGARTPVGEFRPRLDAQA</sequence>
<dbReference type="GO" id="GO:0016787">
    <property type="term" value="F:hydrolase activity"/>
    <property type="evidence" value="ECO:0007669"/>
    <property type="project" value="UniProtKB-KW"/>
</dbReference>
<organism evidence="2 3">
    <name type="scientific">Streptomyces yaizuensis</name>
    <dbReference type="NCBI Taxonomy" id="2989713"/>
    <lineage>
        <taxon>Bacteria</taxon>
        <taxon>Bacillati</taxon>
        <taxon>Actinomycetota</taxon>
        <taxon>Actinomycetes</taxon>
        <taxon>Kitasatosporales</taxon>
        <taxon>Streptomycetaceae</taxon>
        <taxon>Streptomyces</taxon>
    </lineage>
</organism>
<comment type="caution">
    <text evidence="2">The sequence shown here is derived from an EMBL/GenBank/DDBJ whole genome shotgun (WGS) entry which is preliminary data.</text>
</comment>
<gene>
    <name evidence="2" type="ORF">SYYSPA8_15365</name>
</gene>
<name>A0ABQ5NZM9_9ACTN</name>
<evidence type="ECO:0000256" key="1">
    <source>
        <dbReference type="SAM" id="MobiDB-lite"/>
    </source>
</evidence>
<dbReference type="SUPFAM" id="SSF53474">
    <property type="entry name" value="alpha/beta-Hydrolases"/>
    <property type="match status" value="1"/>
</dbReference>
<keyword evidence="3" id="KW-1185">Reference proteome</keyword>
<reference evidence="2 3" key="1">
    <citation type="submission" date="2022-10" db="EMBL/GenBank/DDBJ databases">
        <title>Draft genome sequence of Streptomyces sp. YSPA8.</title>
        <authorList>
            <person name="Moriuchi R."/>
            <person name="Dohra H."/>
            <person name="Yamamura H."/>
            <person name="Kodani S."/>
        </authorList>
    </citation>
    <scope>NUCLEOTIDE SEQUENCE [LARGE SCALE GENOMIC DNA]</scope>
    <source>
        <strain evidence="2 3">YSPA8</strain>
    </source>
</reference>
<evidence type="ECO:0000313" key="3">
    <source>
        <dbReference type="Proteomes" id="UP001291653"/>
    </source>
</evidence>
<protein>
    <submittedName>
        <fullName evidence="2">Alpha/beta hydrolase</fullName>
    </submittedName>
</protein>
<proteinExistence type="predicted"/>